<evidence type="ECO:0000313" key="2">
    <source>
        <dbReference type="Proteomes" id="UP000799755"/>
    </source>
</evidence>
<keyword evidence="2" id="KW-1185">Reference proteome</keyword>
<accession>A0ACB6QF36</accession>
<comment type="caution">
    <text evidence="1">The sequence shown here is derived from an EMBL/GenBank/DDBJ whole genome shotgun (WGS) entry which is preliminary data.</text>
</comment>
<dbReference type="EMBL" id="MU003529">
    <property type="protein sequence ID" value="KAF2465541.1"/>
    <property type="molecule type" value="Genomic_DNA"/>
</dbReference>
<evidence type="ECO:0000313" key="1">
    <source>
        <dbReference type="EMBL" id="KAF2465541.1"/>
    </source>
</evidence>
<name>A0ACB6QF36_9PLEO</name>
<organism evidence="1 2">
    <name type="scientific">Lindgomyces ingoldianus</name>
    <dbReference type="NCBI Taxonomy" id="673940"/>
    <lineage>
        <taxon>Eukaryota</taxon>
        <taxon>Fungi</taxon>
        <taxon>Dikarya</taxon>
        <taxon>Ascomycota</taxon>
        <taxon>Pezizomycotina</taxon>
        <taxon>Dothideomycetes</taxon>
        <taxon>Pleosporomycetidae</taxon>
        <taxon>Pleosporales</taxon>
        <taxon>Lindgomycetaceae</taxon>
        <taxon>Lindgomyces</taxon>
    </lineage>
</organism>
<proteinExistence type="predicted"/>
<sequence length="354" mass="39783">MYRAHGISSLPCRPQQPHFSCSSSLESLLPIIKAALSMQFKINKDREALFEELVRRGEDSLAAAGAGAGQDKIKVRGKLLSSKGSSSLSILDKVSGSGQQTGTTETTSHCARAGGADFLALGYTGSLGFSDRPCALARGCSGPLIWAHRRPVTPKKRQEQKNLLIYPEFWKKRSEERQEMPRFLHTIEAQPSRRKVEKVIVLYRISHVANMSPTSTPTINSNPRQHCYQRCKRNLDFTSHDNCLPVAMTLTPMIEDTELDMLSDYKRSLAFCWYDLQLNDLKDLLSHTLTPIPQSIQFLTLKLANALLRRPPLTLSRHHNVPHDIIPVKRQTEYWFASFSPASEKHLFSQISNG</sequence>
<protein>
    <submittedName>
        <fullName evidence="1">Uncharacterized protein</fullName>
    </submittedName>
</protein>
<gene>
    <name evidence="1" type="ORF">BDR25DRAFT_396206</name>
</gene>
<dbReference type="Proteomes" id="UP000799755">
    <property type="component" value="Unassembled WGS sequence"/>
</dbReference>
<reference evidence="1" key="1">
    <citation type="journal article" date="2020" name="Stud. Mycol.">
        <title>101 Dothideomycetes genomes: a test case for predicting lifestyles and emergence of pathogens.</title>
        <authorList>
            <person name="Haridas S."/>
            <person name="Albert R."/>
            <person name="Binder M."/>
            <person name="Bloem J."/>
            <person name="Labutti K."/>
            <person name="Salamov A."/>
            <person name="Andreopoulos B."/>
            <person name="Baker S."/>
            <person name="Barry K."/>
            <person name="Bills G."/>
            <person name="Bluhm B."/>
            <person name="Cannon C."/>
            <person name="Castanera R."/>
            <person name="Culley D."/>
            <person name="Daum C."/>
            <person name="Ezra D."/>
            <person name="Gonzalez J."/>
            <person name="Henrissat B."/>
            <person name="Kuo A."/>
            <person name="Liang C."/>
            <person name="Lipzen A."/>
            <person name="Lutzoni F."/>
            <person name="Magnuson J."/>
            <person name="Mondo S."/>
            <person name="Nolan M."/>
            <person name="Ohm R."/>
            <person name="Pangilinan J."/>
            <person name="Park H.-J."/>
            <person name="Ramirez L."/>
            <person name="Alfaro M."/>
            <person name="Sun H."/>
            <person name="Tritt A."/>
            <person name="Yoshinaga Y."/>
            <person name="Zwiers L.-H."/>
            <person name="Turgeon B."/>
            <person name="Goodwin S."/>
            <person name="Spatafora J."/>
            <person name="Crous P."/>
            <person name="Grigoriev I."/>
        </authorList>
    </citation>
    <scope>NUCLEOTIDE SEQUENCE</scope>
    <source>
        <strain evidence="1">ATCC 200398</strain>
    </source>
</reference>